<feature type="transmembrane region" description="Helical" evidence="4">
    <location>
        <begin position="249"/>
        <end position="272"/>
    </location>
</feature>
<feature type="transmembrane region" description="Helical" evidence="4">
    <location>
        <begin position="52"/>
        <end position="72"/>
    </location>
</feature>
<dbReference type="GO" id="GO:0005886">
    <property type="term" value="C:plasma membrane"/>
    <property type="evidence" value="ECO:0007669"/>
    <property type="project" value="TreeGrafter"/>
</dbReference>
<feature type="transmembrane region" description="Helical" evidence="4">
    <location>
        <begin position="281"/>
        <end position="299"/>
    </location>
</feature>
<dbReference type="PROSITE" id="PS50850">
    <property type="entry name" value="MFS"/>
    <property type="match status" value="1"/>
</dbReference>
<dbReference type="InterPro" id="IPR011701">
    <property type="entry name" value="MFS"/>
</dbReference>
<feature type="transmembrane region" description="Helical" evidence="4">
    <location>
        <begin position="369"/>
        <end position="389"/>
    </location>
</feature>
<dbReference type="Gene3D" id="1.20.1250.20">
    <property type="entry name" value="MFS general substrate transporter like domains"/>
    <property type="match status" value="2"/>
</dbReference>
<name>A0A917I868_9HYPH</name>
<keyword evidence="7" id="KW-1185">Reference proteome</keyword>
<dbReference type="AlphaFoldDB" id="A0A917I868"/>
<feature type="transmembrane region" description="Helical" evidence="4">
    <location>
        <begin position="305"/>
        <end position="322"/>
    </location>
</feature>
<feature type="transmembrane region" description="Helical" evidence="4">
    <location>
        <begin position="104"/>
        <end position="126"/>
    </location>
</feature>
<dbReference type="PANTHER" id="PTHR43129:SF1">
    <property type="entry name" value="FOSMIDOMYCIN RESISTANCE PROTEIN"/>
    <property type="match status" value="1"/>
</dbReference>
<dbReference type="Proteomes" id="UP000603912">
    <property type="component" value="Unassembled WGS sequence"/>
</dbReference>
<evidence type="ECO:0000256" key="2">
    <source>
        <dbReference type="ARBA" id="ARBA00022989"/>
    </source>
</evidence>
<evidence type="ECO:0000256" key="3">
    <source>
        <dbReference type="ARBA" id="ARBA00023136"/>
    </source>
</evidence>
<evidence type="ECO:0000313" key="6">
    <source>
        <dbReference type="EMBL" id="GGH19989.1"/>
    </source>
</evidence>
<keyword evidence="3 4" id="KW-0472">Membrane</keyword>
<evidence type="ECO:0000259" key="5">
    <source>
        <dbReference type="PROSITE" id="PS50850"/>
    </source>
</evidence>
<proteinExistence type="predicted"/>
<gene>
    <name evidence="6" type="ORF">GCM10007036_23270</name>
</gene>
<evidence type="ECO:0000256" key="1">
    <source>
        <dbReference type="ARBA" id="ARBA00022692"/>
    </source>
</evidence>
<feature type="transmembrane region" description="Helical" evidence="4">
    <location>
        <begin position="12"/>
        <end position="32"/>
    </location>
</feature>
<dbReference type="EMBL" id="BMES01000002">
    <property type="protein sequence ID" value="GGH19989.1"/>
    <property type="molecule type" value="Genomic_DNA"/>
</dbReference>
<feature type="domain" description="Major facilitator superfamily (MFS) profile" evidence="5">
    <location>
        <begin position="14"/>
        <end position="394"/>
    </location>
</feature>
<reference evidence="6" key="2">
    <citation type="submission" date="2020-09" db="EMBL/GenBank/DDBJ databases">
        <authorList>
            <person name="Sun Q."/>
            <person name="Zhou Y."/>
        </authorList>
    </citation>
    <scope>NUCLEOTIDE SEQUENCE</scope>
    <source>
        <strain evidence="6">CGMCC 1.12214</strain>
    </source>
</reference>
<keyword evidence="1 4" id="KW-0812">Transmembrane</keyword>
<evidence type="ECO:0000313" key="7">
    <source>
        <dbReference type="Proteomes" id="UP000603912"/>
    </source>
</evidence>
<dbReference type="InterPro" id="IPR020846">
    <property type="entry name" value="MFS_dom"/>
</dbReference>
<dbReference type="GO" id="GO:0022857">
    <property type="term" value="F:transmembrane transporter activity"/>
    <property type="evidence" value="ECO:0007669"/>
    <property type="project" value="InterPro"/>
</dbReference>
<keyword evidence="2 4" id="KW-1133">Transmembrane helix</keyword>
<feature type="transmembrane region" description="Helical" evidence="4">
    <location>
        <begin position="79"/>
        <end position="98"/>
    </location>
</feature>
<reference evidence="6" key="1">
    <citation type="journal article" date="2014" name="Int. J. Syst. Evol. Microbiol.">
        <title>Complete genome sequence of Corynebacterium casei LMG S-19264T (=DSM 44701T), isolated from a smear-ripened cheese.</title>
        <authorList>
            <consortium name="US DOE Joint Genome Institute (JGI-PGF)"/>
            <person name="Walter F."/>
            <person name="Albersmeier A."/>
            <person name="Kalinowski J."/>
            <person name="Ruckert C."/>
        </authorList>
    </citation>
    <scope>NUCLEOTIDE SEQUENCE</scope>
    <source>
        <strain evidence="6">CGMCC 1.12214</strain>
    </source>
</reference>
<dbReference type="RefSeq" id="WP_188517940.1">
    <property type="nucleotide sequence ID" value="NZ_BMES01000002.1"/>
</dbReference>
<dbReference type="Pfam" id="PF07690">
    <property type="entry name" value="MFS_1"/>
    <property type="match status" value="1"/>
</dbReference>
<organism evidence="6 7">
    <name type="scientific">Alsobacter metallidurans</name>
    <dbReference type="NCBI Taxonomy" id="340221"/>
    <lineage>
        <taxon>Bacteria</taxon>
        <taxon>Pseudomonadati</taxon>
        <taxon>Pseudomonadota</taxon>
        <taxon>Alphaproteobacteria</taxon>
        <taxon>Hyphomicrobiales</taxon>
        <taxon>Alsobacteraceae</taxon>
        <taxon>Alsobacter</taxon>
    </lineage>
</organism>
<protein>
    <submittedName>
        <fullName evidence="6">MFS transporter</fullName>
    </submittedName>
</protein>
<evidence type="ECO:0000256" key="4">
    <source>
        <dbReference type="SAM" id="Phobius"/>
    </source>
</evidence>
<comment type="caution">
    <text evidence="6">The sequence shown here is derived from an EMBL/GenBank/DDBJ whole genome shotgun (WGS) entry which is preliminary data.</text>
</comment>
<feature type="transmembrane region" description="Helical" evidence="4">
    <location>
        <begin position="166"/>
        <end position="187"/>
    </location>
</feature>
<feature type="transmembrane region" description="Helical" evidence="4">
    <location>
        <begin position="208"/>
        <end position="229"/>
    </location>
</feature>
<accession>A0A917I868</accession>
<dbReference type="PANTHER" id="PTHR43129">
    <property type="entry name" value="FOSMIDOMYCIN RESISTANCE PROTEIN"/>
    <property type="match status" value="1"/>
</dbReference>
<dbReference type="InterPro" id="IPR036259">
    <property type="entry name" value="MFS_trans_sf"/>
</dbReference>
<feature type="transmembrane region" description="Helical" evidence="4">
    <location>
        <begin position="343"/>
        <end position="363"/>
    </location>
</feature>
<dbReference type="SUPFAM" id="SSF103473">
    <property type="entry name" value="MFS general substrate transporter"/>
    <property type="match status" value="1"/>
</dbReference>
<sequence length="400" mass="40553">MTDATAPLGRDVRVMSLVGVAHFASHFFQLVLPPLFPLIQKDLGVSFTELGAVMAAFFAASGICQVAAGFAVDRIGPQIVLPFGIALCGGAVALAGLVPGYWGLLPAAALAGMGNSVFHPADYAILTGRIARSRIGRAYSVHTVLGTLGWACAPVTMLLLAQGFGWRTALVQVGVAGLILAALVAAAHQTLRVERVASTAGGKSDWRLLLAGPILACLVYFILLAIAQIGSQNFLPSLLPLAQGSTLAFAAQATTFYLVCSAIGSLAGGYLADWTPNHERIVGAGLLAAGALTLVVGFVALGGPALLLMLGAAGFLTGATIPSRDMLVRSATPPGATGKVFGFVYSGLDIGATIAPLAIGAFIDHGAPRAAFAFIAGGLLATIASAVAVKSRVNTAALRA</sequence>
<feature type="transmembrane region" description="Helical" evidence="4">
    <location>
        <begin position="138"/>
        <end position="160"/>
    </location>
</feature>